<dbReference type="Pfam" id="PF00078">
    <property type="entry name" value="RVT_1"/>
    <property type="match status" value="1"/>
</dbReference>
<organism evidence="2 3">
    <name type="scientific">Frankliniella occidentalis</name>
    <name type="common">Western flower thrips</name>
    <name type="synonym">Euthrips occidentalis</name>
    <dbReference type="NCBI Taxonomy" id="133901"/>
    <lineage>
        <taxon>Eukaryota</taxon>
        <taxon>Metazoa</taxon>
        <taxon>Ecdysozoa</taxon>
        <taxon>Arthropoda</taxon>
        <taxon>Hexapoda</taxon>
        <taxon>Insecta</taxon>
        <taxon>Pterygota</taxon>
        <taxon>Neoptera</taxon>
        <taxon>Paraneoptera</taxon>
        <taxon>Thysanoptera</taxon>
        <taxon>Terebrantia</taxon>
        <taxon>Thripoidea</taxon>
        <taxon>Thripidae</taxon>
        <taxon>Frankliniella</taxon>
    </lineage>
</organism>
<accession>A0A6J1TB25</accession>
<evidence type="ECO:0000259" key="1">
    <source>
        <dbReference type="Pfam" id="PF00078"/>
    </source>
</evidence>
<dbReference type="InterPro" id="IPR043128">
    <property type="entry name" value="Rev_trsase/Diguanyl_cyclase"/>
</dbReference>
<dbReference type="PANTHER" id="PTHR37984:SF9">
    <property type="entry name" value="INTEGRASE CATALYTIC DOMAIN-CONTAINING PROTEIN"/>
    <property type="match status" value="1"/>
</dbReference>
<evidence type="ECO:0000313" key="3">
    <source>
        <dbReference type="RefSeq" id="XP_026290017.1"/>
    </source>
</evidence>
<dbReference type="InterPro" id="IPR000477">
    <property type="entry name" value="RT_dom"/>
</dbReference>
<reference evidence="3" key="1">
    <citation type="submission" date="2025-08" db="UniProtKB">
        <authorList>
            <consortium name="RefSeq"/>
        </authorList>
    </citation>
    <scope>IDENTIFICATION</scope>
    <source>
        <tissue evidence="3">Whole organism</tissue>
    </source>
</reference>
<keyword evidence="2" id="KW-1185">Reference proteome</keyword>
<dbReference type="SUPFAM" id="SSF56672">
    <property type="entry name" value="DNA/RNA polymerases"/>
    <property type="match status" value="1"/>
</dbReference>
<dbReference type="RefSeq" id="XP_026290017.1">
    <property type="nucleotide sequence ID" value="XM_026434232.1"/>
</dbReference>
<protein>
    <submittedName>
        <fullName evidence="3">Uncharacterized protein LOC113214768</fullName>
    </submittedName>
</protein>
<dbReference type="KEGG" id="foc:113214768"/>
<feature type="domain" description="Reverse transcriptase" evidence="1">
    <location>
        <begin position="512"/>
        <end position="656"/>
    </location>
</feature>
<dbReference type="Gene3D" id="3.10.10.10">
    <property type="entry name" value="HIV Type 1 Reverse Transcriptase, subunit A, domain 1"/>
    <property type="match status" value="1"/>
</dbReference>
<dbReference type="OrthoDB" id="8195376at2759"/>
<dbReference type="CDD" id="cd01647">
    <property type="entry name" value="RT_LTR"/>
    <property type="match status" value="1"/>
</dbReference>
<dbReference type="AlphaFoldDB" id="A0A6J1TB25"/>
<name>A0A6J1TB25_FRAOC</name>
<proteinExistence type="predicted"/>
<dbReference type="GO" id="GO:0071897">
    <property type="term" value="P:DNA biosynthetic process"/>
    <property type="evidence" value="ECO:0007669"/>
    <property type="project" value="UniProtKB-ARBA"/>
</dbReference>
<gene>
    <name evidence="3" type="primary">LOC113214768</name>
</gene>
<dbReference type="Proteomes" id="UP000504606">
    <property type="component" value="Unplaced"/>
</dbReference>
<dbReference type="Gene3D" id="3.30.70.270">
    <property type="match status" value="1"/>
</dbReference>
<evidence type="ECO:0000313" key="2">
    <source>
        <dbReference type="Proteomes" id="UP000504606"/>
    </source>
</evidence>
<sequence>MAASSAVKLPPNFDIEAKNAAAEWTFWKQEFEDYLVCTGRHESDDQVKLSLLRNMMGHASARRVAQIPMTDAEKKKYDSTIAAIEKYLKPRDTVVFDRHMWLLRVQEEGENFEHFLSDCRELLAACKYDEKDPEEPLIDQFLRDKIVHGIREPSTRQKLLGTEKLTLGKAENLCRSVEQSCSQAEFFNPPLVVDAVKKFQRRSRDKPEDKPVKVDIPAGKFSCRRCATIHGKKECPAYGKPCERCGILNHVKECCRRTLTVNKVTVKTTDSDSEELLFSDRVELIDTCALQEVESPSEDIFKILSAALSRAEKSEWYETILVDNQPLYFKLDPGSDVTIIPLHIFKTLSAEYKPIMSHSKLQLEGFEGLRCRPLYAINSKLKYGDLEISDTVFIIEAPTLSKSLLGKPACLKLKLVQRTYGVYHVTSVSPSCKENFIQLNSDVFKGVGRFPDVCGIPTKEITHQICHPPTRVVDCLRTTLKVELDRLETRKAIAKVDVIDPRACVSRMIMVEKPNKKVRICLDPSDLNTFVVRKPKEIPTVEDIATKLRGKNFFSVFDLTEGFHHIVLDEESSWKCCFATVHGVYRYLVLPFGLLMAPELFQDQVEKYFGDIPNVIIMFDDLLVAGATEAEHDKAVSDLLTRAREKGAIFNKDKLQG</sequence>
<dbReference type="GeneID" id="113214768"/>
<dbReference type="PANTHER" id="PTHR37984">
    <property type="entry name" value="PROTEIN CBG26694"/>
    <property type="match status" value="1"/>
</dbReference>
<dbReference type="InterPro" id="IPR050951">
    <property type="entry name" value="Retrovirus_Pol_polyprotein"/>
</dbReference>
<dbReference type="InterPro" id="IPR043502">
    <property type="entry name" value="DNA/RNA_pol_sf"/>
</dbReference>